<protein>
    <submittedName>
        <fullName evidence="2">Uncharacterized protein</fullName>
    </submittedName>
</protein>
<gene>
    <name evidence="2" type="ORF">CPB84DRAFT_669427</name>
</gene>
<keyword evidence="1" id="KW-1133">Transmembrane helix</keyword>
<feature type="transmembrane region" description="Helical" evidence="1">
    <location>
        <begin position="161"/>
        <end position="182"/>
    </location>
</feature>
<keyword evidence="1" id="KW-0472">Membrane</keyword>
<evidence type="ECO:0000313" key="2">
    <source>
        <dbReference type="EMBL" id="KAF8904407.1"/>
    </source>
</evidence>
<comment type="caution">
    <text evidence="2">The sequence shown here is derived from an EMBL/GenBank/DDBJ whole genome shotgun (WGS) entry which is preliminary data.</text>
</comment>
<evidence type="ECO:0000313" key="3">
    <source>
        <dbReference type="Proteomes" id="UP000724874"/>
    </source>
</evidence>
<name>A0A9P5NRS1_GYMJU</name>
<organism evidence="2 3">
    <name type="scientific">Gymnopilus junonius</name>
    <name type="common">Spectacular rustgill mushroom</name>
    <name type="synonym">Gymnopilus spectabilis subsp. junonius</name>
    <dbReference type="NCBI Taxonomy" id="109634"/>
    <lineage>
        <taxon>Eukaryota</taxon>
        <taxon>Fungi</taxon>
        <taxon>Dikarya</taxon>
        <taxon>Basidiomycota</taxon>
        <taxon>Agaricomycotina</taxon>
        <taxon>Agaricomycetes</taxon>
        <taxon>Agaricomycetidae</taxon>
        <taxon>Agaricales</taxon>
        <taxon>Agaricineae</taxon>
        <taxon>Hymenogastraceae</taxon>
        <taxon>Gymnopilus</taxon>
    </lineage>
</organism>
<dbReference type="Proteomes" id="UP000724874">
    <property type="component" value="Unassembled WGS sequence"/>
</dbReference>
<proteinExistence type="predicted"/>
<reference evidence="2" key="1">
    <citation type="submission" date="2020-11" db="EMBL/GenBank/DDBJ databases">
        <authorList>
            <consortium name="DOE Joint Genome Institute"/>
            <person name="Ahrendt S."/>
            <person name="Riley R."/>
            <person name="Andreopoulos W."/>
            <person name="LaButti K."/>
            <person name="Pangilinan J."/>
            <person name="Ruiz-duenas F.J."/>
            <person name="Barrasa J.M."/>
            <person name="Sanchez-Garcia M."/>
            <person name="Camarero S."/>
            <person name="Miyauchi S."/>
            <person name="Serrano A."/>
            <person name="Linde D."/>
            <person name="Babiker R."/>
            <person name="Drula E."/>
            <person name="Ayuso-Fernandez I."/>
            <person name="Pacheco R."/>
            <person name="Padilla G."/>
            <person name="Ferreira P."/>
            <person name="Barriuso J."/>
            <person name="Kellner H."/>
            <person name="Castanera R."/>
            <person name="Alfaro M."/>
            <person name="Ramirez L."/>
            <person name="Pisabarro A.G."/>
            <person name="Kuo A."/>
            <person name="Tritt A."/>
            <person name="Lipzen A."/>
            <person name="He G."/>
            <person name="Yan M."/>
            <person name="Ng V."/>
            <person name="Cullen D."/>
            <person name="Martin F."/>
            <person name="Rosso M.-N."/>
            <person name="Henrissat B."/>
            <person name="Hibbett D."/>
            <person name="Martinez A.T."/>
            <person name="Grigoriev I.V."/>
        </authorList>
    </citation>
    <scope>NUCLEOTIDE SEQUENCE</scope>
    <source>
        <strain evidence="2">AH 44721</strain>
    </source>
</reference>
<sequence length="245" mass="28174">MFFICIMEQYFLSGPFCSNYSIDIKTGPIHTKPSNHLDQHHQSFLIGINDLFTTHELCQRGCTKSYHHLDSTYLYNLTQLGGCLSLAVLSHKTRVYQFSSAYASRPVLDSQNFPFLFFVIAIVKTTSSVNNIINLVILYLLLFVCWHRISPTSPRSPHFRITFGWLHTSLYSLPFIIHYIFAPFWFFFIFRAVLGLFTIVTSVLSVLGYLTLTASDDDHSTIRRVALPSFLIEFDFSSVHATILY</sequence>
<dbReference type="AlphaFoldDB" id="A0A9P5NRS1"/>
<accession>A0A9P5NRS1</accession>
<evidence type="ECO:0000256" key="1">
    <source>
        <dbReference type="SAM" id="Phobius"/>
    </source>
</evidence>
<feature type="transmembrane region" description="Helical" evidence="1">
    <location>
        <begin position="188"/>
        <end position="212"/>
    </location>
</feature>
<keyword evidence="1" id="KW-0812">Transmembrane</keyword>
<feature type="transmembrane region" description="Helical" evidence="1">
    <location>
        <begin position="132"/>
        <end position="149"/>
    </location>
</feature>
<keyword evidence="3" id="KW-1185">Reference proteome</keyword>
<dbReference type="EMBL" id="JADNYJ010000026">
    <property type="protein sequence ID" value="KAF8904407.1"/>
    <property type="molecule type" value="Genomic_DNA"/>
</dbReference>